<feature type="signal peptide" evidence="3">
    <location>
        <begin position="1"/>
        <end position="20"/>
    </location>
</feature>
<keyword evidence="2" id="KW-0812">Transmembrane</keyword>
<sequence length="522" mass="57219">MKFLQLSILTLVANTLVAFADSDSNLNLDSEYSCVGTFIFGRHNDRNVKPATLLTTLGQENQYKSGQFYRERYFGLDSDNNDIDSDYAISGLNNQGAYIGGQFYGQVTSDSVLLFSHVSFLQGLYPPTTVDDTNTTLADETLSILANGSTVEGPLNGYQYVQTYVQEAETPNYIWIKGDVDCTSANDAIDDYLASDDFKAINESTLDYYQSLRSLIPEDAFSTDELNFGNAMSIFDYMNVYSIHNATLSALWNETLLYRVRVLADEYNWAVNVGDSDNLSNLTLGGQTLAGAIVKYLNVTKEESTPYINYFTGSYNTMFQIAGVLELNEASVNFTGMPEYGATLVFDLLKDTNDSYYVQFSFRNGTADSVPLTVYPLFGGSDTILSWEDFVSKMEAVSISSLDKWCEKCSATLDMCIPYSTNYEDAEKLTSKGVSLSEILAGNYSTLDISSATENTGLTLADAGGIGAGVTIGVFLILAALAFAFYKLYLSKKSKRQITSTLPVAEKRHSNTSSSQGSGPTV</sequence>
<accession>A0A1E4TX28</accession>
<dbReference type="Proteomes" id="UP000094236">
    <property type="component" value="Unassembled WGS sequence"/>
</dbReference>
<dbReference type="SUPFAM" id="SSF53254">
    <property type="entry name" value="Phosphoglycerate mutase-like"/>
    <property type="match status" value="1"/>
</dbReference>
<dbReference type="GO" id="GO:0016791">
    <property type="term" value="F:phosphatase activity"/>
    <property type="evidence" value="ECO:0007669"/>
    <property type="project" value="TreeGrafter"/>
</dbReference>
<gene>
    <name evidence="4" type="ORF">PACTADRAFT_49657</name>
</gene>
<dbReference type="STRING" id="669874.A0A1E4TX28"/>
<proteinExistence type="predicted"/>
<evidence type="ECO:0000313" key="5">
    <source>
        <dbReference type="Proteomes" id="UP000094236"/>
    </source>
</evidence>
<feature type="chain" id="PRO_5009163391" description="Acid phosphatase" evidence="3">
    <location>
        <begin position="21"/>
        <end position="522"/>
    </location>
</feature>
<dbReference type="InterPro" id="IPR050645">
    <property type="entry name" value="Histidine_acid_phosphatase"/>
</dbReference>
<keyword evidence="2" id="KW-0472">Membrane</keyword>
<organism evidence="4 5">
    <name type="scientific">Pachysolen tannophilus NRRL Y-2460</name>
    <dbReference type="NCBI Taxonomy" id="669874"/>
    <lineage>
        <taxon>Eukaryota</taxon>
        <taxon>Fungi</taxon>
        <taxon>Dikarya</taxon>
        <taxon>Ascomycota</taxon>
        <taxon>Saccharomycotina</taxon>
        <taxon>Pichiomycetes</taxon>
        <taxon>Pachysolenaceae</taxon>
        <taxon>Pachysolen</taxon>
    </lineage>
</organism>
<evidence type="ECO:0008006" key="6">
    <source>
        <dbReference type="Google" id="ProtNLM"/>
    </source>
</evidence>
<protein>
    <recommendedName>
        <fullName evidence="6">Acid phosphatase</fullName>
    </recommendedName>
</protein>
<keyword evidence="5" id="KW-1185">Reference proteome</keyword>
<dbReference type="OrthoDB" id="258392at2759"/>
<name>A0A1E4TX28_PACTA</name>
<dbReference type="EMBL" id="KV454013">
    <property type="protein sequence ID" value="ODV96289.1"/>
    <property type="molecule type" value="Genomic_DNA"/>
</dbReference>
<dbReference type="InterPro" id="IPR029033">
    <property type="entry name" value="His_PPase_superfam"/>
</dbReference>
<reference evidence="5" key="1">
    <citation type="submission" date="2016-05" db="EMBL/GenBank/DDBJ databases">
        <title>Comparative genomics of biotechnologically important yeasts.</title>
        <authorList>
            <consortium name="DOE Joint Genome Institute"/>
            <person name="Riley R."/>
            <person name="Haridas S."/>
            <person name="Wolfe K.H."/>
            <person name="Lopes M.R."/>
            <person name="Hittinger C.T."/>
            <person name="Goker M."/>
            <person name="Salamov A."/>
            <person name="Wisecaver J."/>
            <person name="Long T.M."/>
            <person name="Aerts A.L."/>
            <person name="Barry K."/>
            <person name="Choi C."/>
            <person name="Clum A."/>
            <person name="Coughlan A.Y."/>
            <person name="Deshpande S."/>
            <person name="Douglass A.P."/>
            <person name="Hanson S.J."/>
            <person name="Klenk H.-P."/>
            <person name="Labutti K."/>
            <person name="Lapidus A."/>
            <person name="Lindquist E."/>
            <person name="Lipzen A."/>
            <person name="Meier-Kolthoff J.P."/>
            <person name="Ohm R.A."/>
            <person name="Otillar R.P."/>
            <person name="Pangilinan J."/>
            <person name="Peng Y."/>
            <person name="Rokas A."/>
            <person name="Rosa C.A."/>
            <person name="Scheuner C."/>
            <person name="Sibirny A.A."/>
            <person name="Slot J.C."/>
            <person name="Stielow J.B."/>
            <person name="Sun H."/>
            <person name="Kurtzman C.P."/>
            <person name="Blackwell M."/>
            <person name="Grigoriev I.V."/>
            <person name="Jeffries T.W."/>
        </authorList>
    </citation>
    <scope>NUCLEOTIDE SEQUENCE [LARGE SCALE GENOMIC DNA]</scope>
    <source>
        <strain evidence="5">NRRL Y-2460</strain>
    </source>
</reference>
<evidence type="ECO:0000313" key="4">
    <source>
        <dbReference type="EMBL" id="ODV96289.1"/>
    </source>
</evidence>
<evidence type="ECO:0000256" key="1">
    <source>
        <dbReference type="SAM" id="MobiDB-lite"/>
    </source>
</evidence>
<dbReference type="AlphaFoldDB" id="A0A1E4TX28"/>
<keyword evidence="3" id="KW-0732">Signal</keyword>
<dbReference type="PANTHER" id="PTHR11567:SF142">
    <property type="entry name" value="PHOSPHOGLYCERATE MUTASE-LIKE PROTEIN"/>
    <property type="match status" value="1"/>
</dbReference>
<feature type="compositionally biased region" description="Polar residues" evidence="1">
    <location>
        <begin position="511"/>
        <end position="522"/>
    </location>
</feature>
<dbReference type="Gene3D" id="3.40.50.1240">
    <property type="entry name" value="Phosphoglycerate mutase-like"/>
    <property type="match status" value="1"/>
</dbReference>
<feature type="region of interest" description="Disordered" evidence="1">
    <location>
        <begin position="501"/>
        <end position="522"/>
    </location>
</feature>
<evidence type="ECO:0000256" key="2">
    <source>
        <dbReference type="SAM" id="Phobius"/>
    </source>
</evidence>
<evidence type="ECO:0000256" key="3">
    <source>
        <dbReference type="SAM" id="SignalP"/>
    </source>
</evidence>
<dbReference type="PANTHER" id="PTHR11567">
    <property type="entry name" value="ACID PHOSPHATASE-RELATED"/>
    <property type="match status" value="1"/>
</dbReference>
<keyword evidence="2" id="KW-1133">Transmembrane helix</keyword>
<feature type="transmembrane region" description="Helical" evidence="2">
    <location>
        <begin position="463"/>
        <end position="486"/>
    </location>
</feature>